<accession>A0A0B2UXQ3</accession>
<dbReference type="AlphaFoldDB" id="A0A0B2UXQ3"/>
<dbReference type="STRING" id="6265.A0A0B2UXQ3"/>
<evidence type="ECO:0000313" key="2">
    <source>
        <dbReference type="EMBL" id="KHN75816.1"/>
    </source>
</evidence>
<protein>
    <submittedName>
        <fullName evidence="2">Uncharacterized protein</fullName>
    </submittedName>
</protein>
<feature type="compositionally biased region" description="Low complexity" evidence="1">
    <location>
        <begin position="106"/>
        <end position="140"/>
    </location>
</feature>
<comment type="caution">
    <text evidence="2">The sequence shown here is derived from an EMBL/GenBank/DDBJ whole genome shotgun (WGS) entry which is preliminary data.</text>
</comment>
<dbReference type="Proteomes" id="UP000031036">
    <property type="component" value="Unassembled WGS sequence"/>
</dbReference>
<name>A0A0B2UXQ3_TOXCA</name>
<evidence type="ECO:0000313" key="3">
    <source>
        <dbReference type="Proteomes" id="UP000031036"/>
    </source>
</evidence>
<feature type="region of interest" description="Disordered" evidence="1">
    <location>
        <begin position="89"/>
        <end position="140"/>
    </location>
</feature>
<evidence type="ECO:0000256" key="1">
    <source>
        <dbReference type="SAM" id="MobiDB-lite"/>
    </source>
</evidence>
<sequence length="173" mass="19415">MHNSWKNLLDIIDTGRTEYQSMEEMRRRARVERTFQRHGSRGSRATITGTCSSSRAHTPSNVTTASPDLTSRIFSRSRTWYRKWLPRKRSTVSTVTFASAKHKNSSPKPKSTSPSSAISDPTTKSPLSSPSPHDNSNDSNQRSAVFTACLISLNFPSNYALELLTLKDKFYLG</sequence>
<feature type="region of interest" description="Disordered" evidence="1">
    <location>
        <begin position="31"/>
        <end position="67"/>
    </location>
</feature>
<organism evidence="2 3">
    <name type="scientific">Toxocara canis</name>
    <name type="common">Canine roundworm</name>
    <dbReference type="NCBI Taxonomy" id="6265"/>
    <lineage>
        <taxon>Eukaryota</taxon>
        <taxon>Metazoa</taxon>
        <taxon>Ecdysozoa</taxon>
        <taxon>Nematoda</taxon>
        <taxon>Chromadorea</taxon>
        <taxon>Rhabditida</taxon>
        <taxon>Spirurina</taxon>
        <taxon>Ascaridomorpha</taxon>
        <taxon>Ascaridoidea</taxon>
        <taxon>Toxocaridae</taxon>
        <taxon>Toxocara</taxon>
    </lineage>
</organism>
<gene>
    <name evidence="2" type="ORF">Tcan_15818</name>
</gene>
<proteinExistence type="predicted"/>
<reference evidence="2 3" key="1">
    <citation type="submission" date="2014-11" db="EMBL/GenBank/DDBJ databases">
        <title>Genetic blueprint of the zoonotic pathogen Toxocara canis.</title>
        <authorList>
            <person name="Zhu X.-Q."/>
            <person name="Korhonen P.K."/>
            <person name="Cai H."/>
            <person name="Young N.D."/>
            <person name="Nejsum P."/>
            <person name="von Samson-Himmelstjerna G."/>
            <person name="Boag P.R."/>
            <person name="Tan P."/>
            <person name="Li Q."/>
            <person name="Min J."/>
            <person name="Yang Y."/>
            <person name="Wang X."/>
            <person name="Fang X."/>
            <person name="Hall R.S."/>
            <person name="Hofmann A."/>
            <person name="Sternberg P.W."/>
            <person name="Jex A.R."/>
            <person name="Gasser R.B."/>
        </authorList>
    </citation>
    <scope>NUCLEOTIDE SEQUENCE [LARGE SCALE GENOMIC DNA]</scope>
    <source>
        <strain evidence="2">PN_DK_2014</strain>
    </source>
</reference>
<keyword evidence="3" id="KW-1185">Reference proteome</keyword>
<feature type="compositionally biased region" description="Polar residues" evidence="1">
    <location>
        <begin position="43"/>
        <end position="67"/>
    </location>
</feature>
<dbReference type="EMBL" id="JPKZ01002612">
    <property type="protein sequence ID" value="KHN75816.1"/>
    <property type="molecule type" value="Genomic_DNA"/>
</dbReference>